<keyword evidence="2" id="KW-1185">Reference proteome</keyword>
<dbReference type="Proteomes" id="UP001465976">
    <property type="component" value="Unassembled WGS sequence"/>
</dbReference>
<evidence type="ECO:0000313" key="2">
    <source>
        <dbReference type="Proteomes" id="UP001465976"/>
    </source>
</evidence>
<organism evidence="1 2">
    <name type="scientific">Marasmius crinis-equi</name>
    <dbReference type="NCBI Taxonomy" id="585013"/>
    <lineage>
        <taxon>Eukaryota</taxon>
        <taxon>Fungi</taxon>
        <taxon>Dikarya</taxon>
        <taxon>Basidiomycota</taxon>
        <taxon>Agaricomycotina</taxon>
        <taxon>Agaricomycetes</taxon>
        <taxon>Agaricomycetidae</taxon>
        <taxon>Agaricales</taxon>
        <taxon>Marasmiineae</taxon>
        <taxon>Marasmiaceae</taxon>
        <taxon>Marasmius</taxon>
    </lineage>
</organism>
<comment type="caution">
    <text evidence="1">The sequence shown here is derived from an EMBL/GenBank/DDBJ whole genome shotgun (WGS) entry which is preliminary data.</text>
</comment>
<proteinExistence type="predicted"/>
<gene>
    <name evidence="1" type="ORF">V5O48_017773</name>
</gene>
<dbReference type="EMBL" id="JBAHYK010002886">
    <property type="protein sequence ID" value="KAL0564279.1"/>
    <property type="molecule type" value="Genomic_DNA"/>
</dbReference>
<evidence type="ECO:0000313" key="1">
    <source>
        <dbReference type="EMBL" id="KAL0564279.1"/>
    </source>
</evidence>
<feature type="non-terminal residue" evidence="1">
    <location>
        <position position="120"/>
    </location>
</feature>
<reference evidence="1 2" key="1">
    <citation type="submission" date="2024-02" db="EMBL/GenBank/DDBJ databases">
        <title>A draft genome for the cacao thread blight pathogen Marasmius crinis-equi.</title>
        <authorList>
            <person name="Cohen S.P."/>
            <person name="Baruah I.K."/>
            <person name="Amoako-Attah I."/>
            <person name="Bukari Y."/>
            <person name="Meinhardt L.W."/>
            <person name="Bailey B.A."/>
        </authorList>
    </citation>
    <scope>NUCLEOTIDE SEQUENCE [LARGE SCALE GENOMIC DNA]</scope>
    <source>
        <strain evidence="1 2">GH-76</strain>
    </source>
</reference>
<name>A0ABR3EN17_9AGAR</name>
<sequence length="120" mass="13320">MEILALHSHTIKFLGDFDYLLSLKDYDTLLNLADGETALALWGLHSVLKIKEEGEEHSDGESSDEDEESAGVTIRHASFTDFLNDQSRSGTFFLDPAYYGPFSTSCVIHYLNCLLGNLNG</sequence>
<accession>A0ABR3EN17</accession>
<protein>
    <submittedName>
        <fullName evidence="1">Uncharacterized protein</fullName>
    </submittedName>
</protein>